<keyword evidence="5" id="KW-0809">Transit peptide</keyword>
<dbReference type="Pfam" id="PF02913">
    <property type="entry name" value="FAD-oxidase_C"/>
    <property type="match status" value="1"/>
</dbReference>
<dbReference type="EMBL" id="BNAL01000007">
    <property type="protein sequence ID" value="GHF99133.1"/>
    <property type="molecule type" value="Genomic_DNA"/>
</dbReference>
<dbReference type="InterPro" id="IPR016166">
    <property type="entry name" value="FAD-bd_PCMH"/>
</dbReference>
<keyword evidence="3" id="KW-0285">Flavoprotein</keyword>
<evidence type="ECO:0000256" key="1">
    <source>
        <dbReference type="ARBA" id="ARBA00001974"/>
    </source>
</evidence>
<accession>A0ABQ3K414</accession>
<reference evidence="10" key="1">
    <citation type="journal article" date="2019" name="Int. J. Syst. Evol. Microbiol.">
        <title>The Global Catalogue of Microorganisms (GCM) 10K type strain sequencing project: providing services to taxonomists for standard genome sequencing and annotation.</title>
        <authorList>
            <consortium name="The Broad Institute Genomics Platform"/>
            <consortium name="The Broad Institute Genome Sequencing Center for Infectious Disease"/>
            <person name="Wu L."/>
            <person name="Ma J."/>
        </authorList>
    </citation>
    <scope>NUCLEOTIDE SEQUENCE [LARGE SCALE GENOMIC DNA]</scope>
    <source>
        <strain evidence="10">CGMCC 1.18439</strain>
    </source>
</reference>
<dbReference type="EC" id="1.1.2.4" evidence="7"/>
<dbReference type="InterPro" id="IPR004113">
    <property type="entry name" value="FAD-bd_oxidored_4_C"/>
</dbReference>
<dbReference type="PROSITE" id="PS51387">
    <property type="entry name" value="FAD_PCMH"/>
    <property type="match status" value="1"/>
</dbReference>
<name>A0ABQ3K414_9DEIO</name>
<dbReference type="InterPro" id="IPR006094">
    <property type="entry name" value="Oxid_FAD_bind_N"/>
</dbReference>
<dbReference type="RefSeq" id="WP_189642477.1">
    <property type="nucleotide sequence ID" value="NZ_BNAL01000007.1"/>
</dbReference>
<evidence type="ECO:0000256" key="2">
    <source>
        <dbReference type="ARBA" id="ARBA00008000"/>
    </source>
</evidence>
<dbReference type="Pfam" id="PF01565">
    <property type="entry name" value="FAD_binding_4"/>
    <property type="match status" value="1"/>
</dbReference>
<evidence type="ECO:0000259" key="8">
    <source>
        <dbReference type="PROSITE" id="PS51387"/>
    </source>
</evidence>
<dbReference type="InterPro" id="IPR016164">
    <property type="entry name" value="FAD-linked_Oxase-like_C"/>
</dbReference>
<evidence type="ECO:0000256" key="4">
    <source>
        <dbReference type="ARBA" id="ARBA00022827"/>
    </source>
</evidence>
<dbReference type="InterPro" id="IPR036318">
    <property type="entry name" value="FAD-bd_PCMH-like_sf"/>
</dbReference>
<comment type="cofactor">
    <cofactor evidence="1">
        <name>FAD</name>
        <dbReference type="ChEBI" id="CHEBI:57692"/>
    </cofactor>
</comment>
<comment type="caution">
    <text evidence="9">The sequence shown here is derived from an EMBL/GenBank/DDBJ whole genome shotgun (WGS) entry which is preliminary data.</text>
</comment>
<keyword evidence="10" id="KW-1185">Reference proteome</keyword>
<evidence type="ECO:0000313" key="9">
    <source>
        <dbReference type="EMBL" id="GHF99133.1"/>
    </source>
</evidence>
<dbReference type="SUPFAM" id="SSF56176">
    <property type="entry name" value="FAD-binding/transporter-associated domain-like"/>
    <property type="match status" value="1"/>
</dbReference>
<keyword evidence="4" id="KW-0274">FAD</keyword>
<evidence type="ECO:0000256" key="6">
    <source>
        <dbReference type="ARBA" id="ARBA00023002"/>
    </source>
</evidence>
<sequence length="459" mass="48829">MPHANFTETVQAAFQERFGAGFSLAEAVREQHGRDESRETPVLPDAVLFAQSEQDVIDALQMAAEYRLPVVPWAAGSSIEGQLIPVQGGLSLDVSGLNQVLEVLPGSFQATVQAGVTYAELNRQLRREGLFFPVDPGAEASLGGMASTNASGTAAVRYGTTRDNVLALRAVLPGGEVVNLGSKARKTAAGYDLRGLFIGAEGTLGVMTELTVRLYPLPAHVAVLRASFDSIEQGAACAALLMGAALQPERLELIDAGEVAAVNNYLGRDYAVAPTLWMEFAAATEEALSGTLALARELCAESGGGNLTEAHTEAERAALWEARHKAYYAITAQHPGHAFLTTDICVPLERLPDMVAYTASLCRAASVEGSLVGHVGDGNFHMTFHADPDDAARWQTIHGIYDQMIARALEYGGTCTGEHGVGLHKKGHLARQHGDSLELMRRVKAAFDPLGIMNPGKIF</sequence>
<evidence type="ECO:0000256" key="7">
    <source>
        <dbReference type="ARBA" id="ARBA00038897"/>
    </source>
</evidence>
<dbReference type="Gene3D" id="3.30.70.2740">
    <property type="match status" value="1"/>
</dbReference>
<evidence type="ECO:0000313" key="10">
    <source>
        <dbReference type="Proteomes" id="UP000632154"/>
    </source>
</evidence>
<comment type="similarity">
    <text evidence="2">Belongs to the FAD-binding oxidoreductase/transferase type 4 family.</text>
</comment>
<dbReference type="InterPro" id="IPR016171">
    <property type="entry name" value="Vanillyl_alc_oxidase_C-sub2"/>
</dbReference>
<gene>
    <name evidence="9" type="ORF">GCM10017783_08990</name>
</gene>
<dbReference type="InterPro" id="IPR016169">
    <property type="entry name" value="FAD-bd_PCMH_sub2"/>
</dbReference>
<feature type="domain" description="FAD-binding PCMH-type" evidence="8">
    <location>
        <begin position="40"/>
        <end position="217"/>
    </location>
</feature>
<protein>
    <recommendedName>
        <fullName evidence="7">D-lactate dehydrogenase (cytochrome)</fullName>
        <ecNumber evidence="7">1.1.2.4</ecNumber>
    </recommendedName>
</protein>
<dbReference type="Proteomes" id="UP000632154">
    <property type="component" value="Unassembled WGS sequence"/>
</dbReference>
<dbReference type="Gene3D" id="3.30.465.10">
    <property type="match status" value="1"/>
</dbReference>
<dbReference type="PANTHER" id="PTHR11748:SF111">
    <property type="entry name" value="D-LACTATE DEHYDROGENASE, MITOCHONDRIAL-RELATED"/>
    <property type="match status" value="1"/>
</dbReference>
<keyword evidence="6" id="KW-0560">Oxidoreductase</keyword>
<dbReference type="PANTHER" id="PTHR11748">
    <property type="entry name" value="D-LACTATE DEHYDROGENASE"/>
    <property type="match status" value="1"/>
</dbReference>
<organism evidence="9 10">
    <name type="scientific">Deinococcus piscis</name>
    <dbReference type="NCBI Taxonomy" id="394230"/>
    <lineage>
        <taxon>Bacteria</taxon>
        <taxon>Thermotogati</taxon>
        <taxon>Deinococcota</taxon>
        <taxon>Deinococci</taxon>
        <taxon>Deinococcales</taxon>
        <taxon>Deinococcaceae</taxon>
        <taxon>Deinococcus</taxon>
    </lineage>
</organism>
<proteinExistence type="inferred from homology"/>
<evidence type="ECO:0000256" key="3">
    <source>
        <dbReference type="ARBA" id="ARBA00022630"/>
    </source>
</evidence>
<evidence type="ECO:0000256" key="5">
    <source>
        <dbReference type="ARBA" id="ARBA00022946"/>
    </source>
</evidence>
<dbReference type="SUPFAM" id="SSF55103">
    <property type="entry name" value="FAD-linked oxidases, C-terminal domain"/>
    <property type="match status" value="1"/>
</dbReference>
<dbReference type="Gene3D" id="1.10.45.10">
    <property type="entry name" value="Vanillyl-alcohol Oxidase, Chain A, domain 4"/>
    <property type="match status" value="1"/>
</dbReference>